<name>Q5IRN3_ENTCL</name>
<accession>Q5IRN3</accession>
<dbReference type="AlphaFoldDB" id="Q5IRN3"/>
<reference evidence="1" key="1">
    <citation type="journal article" date="2004" name="Biochem. Biophys. Res. Commun.">
        <title>Molecular cloning, characterization, and overexpression of a novel [Fe]-hydrogenase isolated from a high rate of hydrogen producing Enterobacter cloacae IIT-BT 08.</title>
        <authorList>
            <person name="Mishra J."/>
            <person name="Khurana S."/>
            <person name="Kumar N."/>
            <person name="Ghosh A.K."/>
            <person name="Das D."/>
        </authorList>
    </citation>
    <scope>NUCLEOTIDE SEQUENCE</scope>
    <source>
        <strain evidence="1">IIT-BT 08</strain>
    </source>
</reference>
<sequence>MFGDQFDGSQRVAMGGLDRMNLERDIRGAPENGVRMQRMQHRLWRADMGVELATKICDSVTFNRVSGSAMLLGLPGETRRGDLQRVVIAVGDERRTGGQNARCDTGGQCLKVGIHNRVLDRVERQIQLVCRARLRAGEHQTVACPGG</sequence>
<reference evidence="1" key="2">
    <citation type="submission" date="2005-04" db="EMBL/GenBank/DDBJ databases">
        <authorList>
            <person name="Mishra J."/>
            <person name="Das D."/>
            <person name="Khurana S."/>
        </authorList>
    </citation>
    <scope>NUCLEOTIDE SEQUENCE</scope>
    <source>
        <strain evidence="1">IIT-BT 08</strain>
    </source>
</reference>
<proteinExistence type="predicted"/>
<organism evidence="1">
    <name type="scientific">Enterobacter cloacae</name>
    <dbReference type="NCBI Taxonomy" id="550"/>
    <lineage>
        <taxon>Bacteria</taxon>
        <taxon>Pseudomonadati</taxon>
        <taxon>Pseudomonadota</taxon>
        <taxon>Gammaproteobacteria</taxon>
        <taxon>Enterobacterales</taxon>
        <taxon>Enterobacteriaceae</taxon>
        <taxon>Enterobacter</taxon>
        <taxon>Enterobacter cloacae complex</taxon>
    </lineage>
</organism>
<dbReference type="EMBL" id="AY676139">
    <property type="protein sequence ID" value="AAU11811.3"/>
    <property type="molecule type" value="Genomic_DNA"/>
</dbReference>
<dbReference type="SMR" id="Q5IRN3"/>
<evidence type="ECO:0000313" key="1">
    <source>
        <dbReference type="EMBL" id="AAU11811.3"/>
    </source>
</evidence>
<protein>
    <submittedName>
        <fullName evidence="1">Fe-hydrogenase</fullName>
    </submittedName>
</protein>